<feature type="transmembrane region" description="Helical" evidence="2">
    <location>
        <begin position="175"/>
        <end position="196"/>
    </location>
</feature>
<feature type="region of interest" description="Disordered" evidence="1">
    <location>
        <begin position="30"/>
        <end position="57"/>
    </location>
</feature>
<evidence type="ECO:0000256" key="2">
    <source>
        <dbReference type="SAM" id="Phobius"/>
    </source>
</evidence>
<organism evidence="5 6">
    <name type="scientific">Candidatus Woesebacteria bacterium RIFCSPLOWO2_01_FULL_44_14</name>
    <dbReference type="NCBI Taxonomy" id="1802525"/>
    <lineage>
        <taxon>Bacteria</taxon>
        <taxon>Candidatus Woeseibacteriota</taxon>
    </lineage>
</organism>
<accession>A0A1F8C487</accession>
<evidence type="ECO:0000313" key="6">
    <source>
        <dbReference type="Proteomes" id="UP000178429"/>
    </source>
</evidence>
<reference evidence="5 6" key="1">
    <citation type="journal article" date="2016" name="Nat. Commun.">
        <title>Thousands of microbial genomes shed light on interconnected biogeochemical processes in an aquifer system.</title>
        <authorList>
            <person name="Anantharaman K."/>
            <person name="Brown C.T."/>
            <person name="Hug L.A."/>
            <person name="Sharon I."/>
            <person name="Castelle C.J."/>
            <person name="Probst A.J."/>
            <person name="Thomas B.C."/>
            <person name="Singh A."/>
            <person name="Wilkins M.J."/>
            <person name="Karaoz U."/>
            <person name="Brodie E.L."/>
            <person name="Williams K.H."/>
            <person name="Hubbard S.S."/>
            <person name="Banfield J.F."/>
        </authorList>
    </citation>
    <scope>NUCLEOTIDE SEQUENCE [LARGE SCALE GENOMIC DNA]</scope>
</reference>
<evidence type="ECO:0000259" key="4">
    <source>
        <dbReference type="Pfam" id="PF14402"/>
    </source>
</evidence>
<dbReference type="InterPro" id="IPR025840">
    <property type="entry name" value="7TM_transglut"/>
</dbReference>
<feature type="chain" id="PRO_5009535078" description="7 transmembrane helices usually fused to an inactive transglutaminase domain-containing protein" evidence="3">
    <location>
        <begin position="27"/>
        <end position="297"/>
    </location>
</feature>
<name>A0A1F8C487_9BACT</name>
<protein>
    <recommendedName>
        <fullName evidence="4">7 transmembrane helices usually fused to an inactive transglutaminase domain-containing protein</fullName>
    </recommendedName>
</protein>
<feature type="transmembrane region" description="Helical" evidence="2">
    <location>
        <begin position="144"/>
        <end position="163"/>
    </location>
</feature>
<feature type="compositionally biased region" description="Low complexity" evidence="1">
    <location>
        <begin position="30"/>
        <end position="50"/>
    </location>
</feature>
<keyword evidence="2" id="KW-0812">Transmembrane</keyword>
<dbReference type="EMBL" id="MGHL01000001">
    <property type="protein sequence ID" value="OGM70970.1"/>
    <property type="molecule type" value="Genomic_DNA"/>
</dbReference>
<sequence length="297" mass="31971">MTKTSVLAAFVVAAVATFLVTAGVLAQTAPTPAPRARTVTPTSTPTPEAASKPDLTKETAETLGPLEKLLKEQKIGPVYTNPLKHAIRAAVEAGVPANTIVLLLLLPVVAAVIAATRQLIGLRGFGIFLPAALSVVFISTGPVAGIGLFLVIVFVATLARMVLRTLRIKLQYLPRMALLLLFVVLGVLGILFLSPLTKRPDLTGVSIFPVLILVLLAEDFSKVQIGKSIKTAINLTTETLVLALVSYLFLTFTALQRFALTNPEILIVSVGVFDFLLGRYVGLRFIEYWRFRKLISE</sequence>
<comment type="caution">
    <text evidence="5">The sequence shown here is derived from an EMBL/GenBank/DDBJ whole genome shotgun (WGS) entry which is preliminary data.</text>
</comment>
<dbReference type="Pfam" id="PF14402">
    <property type="entry name" value="7TM_transglut"/>
    <property type="match status" value="1"/>
</dbReference>
<feature type="transmembrane region" description="Helical" evidence="2">
    <location>
        <begin position="202"/>
        <end position="220"/>
    </location>
</feature>
<evidence type="ECO:0000313" key="5">
    <source>
        <dbReference type="EMBL" id="OGM70970.1"/>
    </source>
</evidence>
<evidence type="ECO:0000256" key="3">
    <source>
        <dbReference type="SAM" id="SignalP"/>
    </source>
</evidence>
<keyword evidence="3" id="KW-0732">Signal</keyword>
<feature type="signal peptide" evidence="3">
    <location>
        <begin position="1"/>
        <end position="26"/>
    </location>
</feature>
<dbReference type="AlphaFoldDB" id="A0A1F8C487"/>
<dbReference type="Proteomes" id="UP000178429">
    <property type="component" value="Unassembled WGS sequence"/>
</dbReference>
<gene>
    <name evidence="5" type="ORF">A2975_01715</name>
</gene>
<feature type="transmembrane region" description="Helical" evidence="2">
    <location>
        <begin position="240"/>
        <end position="259"/>
    </location>
</feature>
<evidence type="ECO:0000256" key="1">
    <source>
        <dbReference type="SAM" id="MobiDB-lite"/>
    </source>
</evidence>
<feature type="transmembrane region" description="Helical" evidence="2">
    <location>
        <begin position="265"/>
        <end position="286"/>
    </location>
</feature>
<dbReference type="STRING" id="1802525.A2975_01715"/>
<keyword evidence="2" id="KW-0472">Membrane</keyword>
<keyword evidence="2" id="KW-1133">Transmembrane helix</keyword>
<feature type="transmembrane region" description="Helical" evidence="2">
    <location>
        <begin position="93"/>
        <end position="113"/>
    </location>
</feature>
<proteinExistence type="predicted"/>
<feature type="domain" description="7 transmembrane helices usually fused to an inactive transglutaminase" evidence="4">
    <location>
        <begin position="101"/>
        <end position="294"/>
    </location>
</feature>